<keyword evidence="2" id="KW-1185">Reference proteome</keyword>
<comment type="caution">
    <text evidence="1">The sequence shown here is derived from an EMBL/GenBank/DDBJ whole genome shotgun (WGS) entry which is preliminary data.</text>
</comment>
<accession>A0ABW5V6B1</accession>
<reference evidence="2" key="1">
    <citation type="journal article" date="2019" name="Int. J. Syst. Evol. Microbiol.">
        <title>The Global Catalogue of Microorganisms (GCM) 10K type strain sequencing project: providing services to taxonomists for standard genome sequencing and annotation.</title>
        <authorList>
            <consortium name="The Broad Institute Genomics Platform"/>
            <consortium name="The Broad Institute Genome Sequencing Center for Infectious Disease"/>
            <person name="Wu L."/>
            <person name="Ma J."/>
        </authorList>
    </citation>
    <scope>NUCLEOTIDE SEQUENCE [LARGE SCALE GENOMIC DNA]</scope>
    <source>
        <strain evidence="2">TISTR 1535</strain>
    </source>
</reference>
<protein>
    <submittedName>
        <fullName evidence="1">YfhE family protein</fullName>
    </submittedName>
</protein>
<evidence type="ECO:0000313" key="2">
    <source>
        <dbReference type="Proteomes" id="UP001597502"/>
    </source>
</evidence>
<name>A0ABW5V6B1_9BACI</name>
<sequence length="44" mass="5060">MRNTQYQPTQNKQMTDAQEVHFARAFKQADIAGGFRRANSSETK</sequence>
<proteinExistence type="predicted"/>
<dbReference type="Pfam" id="PF14152">
    <property type="entry name" value="YfhE"/>
    <property type="match status" value="1"/>
</dbReference>
<evidence type="ECO:0000313" key="1">
    <source>
        <dbReference type="EMBL" id="MFD2760099.1"/>
    </source>
</evidence>
<gene>
    <name evidence="1" type="ORF">ACFSUO_03750</name>
</gene>
<dbReference type="EMBL" id="JBHUNA010000005">
    <property type="protein sequence ID" value="MFD2760099.1"/>
    <property type="molecule type" value="Genomic_DNA"/>
</dbReference>
<organism evidence="1 2">
    <name type="scientific">Lentibacillus juripiscarius</name>
    <dbReference type="NCBI Taxonomy" id="257446"/>
    <lineage>
        <taxon>Bacteria</taxon>
        <taxon>Bacillati</taxon>
        <taxon>Bacillota</taxon>
        <taxon>Bacilli</taxon>
        <taxon>Bacillales</taxon>
        <taxon>Bacillaceae</taxon>
        <taxon>Lentibacillus</taxon>
    </lineage>
</organism>
<dbReference type="InterPro" id="IPR025437">
    <property type="entry name" value="YfhE-like"/>
</dbReference>
<dbReference type="RefSeq" id="WP_382391241.1">
    <property type="nucleotide sequence ID" value="NZ_JBHUNA010000005.1"/>
</dbReference>
<dbReference type="Proteomes" id="UP001597502">
    <property type="component" value="Unassembled WGS sequence"/>
</dbReference>